<dbReference type="Proteomes" id="UP000246073">
    <property type="component" value="Unassembled WGS sequence"/>
</dbReference>
<evidence type="ECO:0000313" key="1">
    <source>
        <dbReference type="EMBL" id="SPL65352.1"/>
    </source>
</evidence>
<gene>
    <name evidence="1" type="ORF">OHAE_1219</name>
</gene>
<dbReference type="EMBL" id="OOFM01000005">
    <property type="protein sequence ID" value="SPL65352.1"/>
    <property type="molecule type" value="Genomic_DNA"/>
</dbReference>
<dbReference type="AlphaFoldDB" id="A0A2P9HMK7"/>
<proteinExistence type="predicted"/>
<evidence type="ECO:0000313" key="2">
    <source>
        <dbReference type="Proteomes" id="UP000246073"/>
    </source>
</evidence>
<name>A0A2P9HMK7_9HYPH</name>
<dbReference type="RefSeq" id="WP_109369004.1">
    <property type="nucleotide sequence ID" value="NZ_OOFM01000005.1"/>
</dbReference>
<organism evidence="1 2">
    <name type="scientific">Ochrobactrum soli</name>
    <dbReference type="NCBI Taxonomy" id="2448455"/>
    <lineage>
        <taxon>Bacteria</taxon>
        <taxon>Pseudomonadati</taxon>
        <taxon>Pseudomonadota</taxon>
        <taxon>Alphaproteobacteria</taxon>
        <taxon>Hyphomicrobiales</taxon>
        <taxon>Brucellaceae</taxon>
        <taxon>Brucella/Ochrobactrum group</taxon>
        <taxon>Ochrobactrum</taxon>
    </lineage>
</organism>
<protein>
    <submittedName>
        <fullName evidence="1">Uncharacterized protein</fullName>
    </submittedName>
</protein>
<accession>A0A2P9HMK7</accession>
<sequence length="255" mass="28407">MSVYRSLARMAAVCALNNYLEEPWPTLAGPYIFDSKIEPVEDMKIDRVFPCVVVYTDYDKDPWPKAGRVHEDRLMSLTFEMLVVQTVKKDEDGATEPYSLECPSTDSEIETTLDALELQMFRALTKGTVASDVFNYLCPSYQTVVSRRGASVEGGLRLAARQVTVEMKAIRENAAGVVPGDIQRFLDRLQAFPDYSDRVDDIVAMLTANAADSPNDRAMKMLGYTRDLAEKIGSPTGTQPLLTTPIVWQHQGIPT</sequence>
<reference evidence="2" key="1">
    <citation type="submission" date="2017-12" db="EMBL/GenBank/DDBJ databases">
        <authorList>
            <person name="Diaz M."/>
        </authorList>
    </citation>
    <scope>NUCLEOTIDE SEQUENCE [LARGE SCALE GENOMIC DNA]</scope>
    <source>
        <strain evidence="2">FI11154</strain>
    </source>
</reference>